<gene>
    <name evidence="1" type="ORF">DT603_13880</name>
</gene>
<proteinExistence type="predicted"/>
<dbReference type="EMBL" id="QOVG01000010">
    <property type="protein sequence ID" value="NDK39929.1"/>
    <property type="molecule type" value="Genomic_DNA"/>
</dbReference>
<reference evidence="1 2" key="1">
    <citation type="submission" date="2018-07" db="EMBL/GenBank/DDBJ databases">
        <title>Whole genome Sequencing of Pseudoxanthomonas gei KCTC 32298 (T).</title>
        <authorList>
            <person name="Kumar S."/>
            <person name="Bansal K."/>
            <person name="Kaur A."/>
            <person name="Patil P."/>
            <person name="Sharma S."/>
            <person name="Patil P.B."/>
        </authorList>
    </citation>
    <scope>NUCLEOTIDE SEQUENCE [LARGE SCALE GENOMIC DNA]</scope>
    <source>
        <strain evidence="1 2">KCTC 32298</strain>
    </source>
</reference>
<comment type="caution">
    <text evidence="1">The sequence shown here is derived from an EMBL/GenBank/DDBJ whole genome shotgun (WGS) entry which is preliminary data.</text>
</comment>
<protein>
    <submittedName>
        <fullName evidence="1">Uncharacterized protein</fullName>
    </submittedName>
</protein>
<evidence type="ECO:0000313" key="2">
    <source>
        <dbReference type="Proteomes" id="UP001429354"/>
    </source>
</evidence>
<sequence>MLLLSGCASTQGAAYGDAPKPLHETLVQDDQYVALVEQIAKQRGTRVVWVNTPRKRVPQAVADAR</sequence>
<organism evidence="1 2">
    <name type="scientific">Pseudoxanthomonas gei</name>
    <dbReference type="NCBI Taxonomy" id="1383030"/>
    <lineage>
        <taxon>Bacteria</taxon>
        <taxon>Pseudomonadati</taxon>
        <taxon>Pseudomonadota</taxon>
        <taxon>Gammaproteobacteria</taxon>
        <taxon>Lysobacterales</taxon>
        <taxon>Lysobacteraceae</taxon>
        <taxon>Pseudoxanthomonas</taxon>
    </lineage>
</organism>
<name>A0ABX0AEA0_9GAMM</name>
<dbReference type="Proteomes" id="UP001429354">
    <property type="component" value="Unassembled WGS sequence"/>
</dbReference>
<keyword evidence="2" id="KW-1185">Reference proteome</keyword>
<evidence type="ECO:0000313" key="1">
    <source>
        <dbReference type="EMBL" id="NDK39929.1"/>
    </source>
</evidence>
<accession>A0ABX0AEA0</accession>